<accession>A0A9W8LSF6</accession>
<proteinExistence type="inferred from homology"/>
<comment type="caution">
    <text evidence="7">The sequence shown here is derived from an EMBL/GenBank/DDBJ whole genome shotgun (WGS) entry which is preliminary data.</text>
</comment>
<evidence type="ECO:0000256" key="6">
    <source>
        <dbReference type="SAM" id="MobiDB-lite"/>
    </source>
</evidence>
<name>A0A9W8LSF6_9FUNG</name>
<comment type="similarity">
    <text evidence="2">Belongs to the ODC antizyme family.</text>
</comment>
<dbReference type="Proteomes" id="UP001140094">
    <property type="component" value="Unassembled WGS sequence"/>
</dbReference>
<dbReference type="OrthoDB" id="5959761at2759"/>
<dbReference type="GO" id="GO:0005634">
    <property type="term" value="C:nucleus"/>
    <property type="evidence" value="ECO:0007669"/>
    <property type="project" value="TreeGrafter"/>
</dbReference>
<dbReference type="GO" id="GO:0045732">
    <property type="term" value="P:positive regulation of protein catabolic process"/>
    <property type="evidence" value="ECO:0007669"/>
    <property type="project" value="TreeGrafter"/>
</dbReference>
<evidence type="ECO:0000256" key="3">
    <source>
        <dbReference type="ARBA" id="ARBA00011486"/>
    </source>
</evidence>
<keyword evidence="8" id="KW-1185">Reference proteome</keyword>
<evidence type="ECO:0000256" key="2">
    <source>
        <dbReference type="ARBA" id="ARBA00008796"/>
    </source>
</evidence>
<evidence type="ECO:0000313" key="8">
    <source>
        <dbReference type="Proteomes" id="UP001140094"/>
    </source>
</evidence>
<dbReference type="InterPro" id="IPR016181">
    <property type="entry name" value="Acyl_CoA_acyltransferase"/>
</dbReference>
<dbReference type="GO" id="GO:0008073">
    <property type="term" value="F:ornithine decarboxylase inhibitor activity"/>
    <property type="evidence" value="ECO:0007669"/>
    <property type="project" value="InterPro"/>
</dbReference>
<dbReference type="PANTHER" id="PTHR10279">
    <property type="entry name" value="ORNITHINE DECARBOXYLASE ANTIZYME"/>
    <property type="match status" value="1"/>
</dbReference>
<dbReference type="PANTHER" id="PTHR10279:SF10">
    <property type="entry name" value="ORNITHINE DECARBOXYLASE ANTIZYME"/>
    <property type="match status" value="1"/>
</dbReference>
<dbReference type="AlphaFoldDB" id="A0A9W8LSF6"/>
<dbReference type="Gene3D" id="3.40.630.60">
    <property type="match status" value="1"/>
</dbReference>
<feature type="region of interest" description="Disordered" evidence="6">
    <location>
        <begin position="173"/>
        <end position="192"/>
    </location>
</feature>
<dbReference type="InterPro" id="IPR002993">
    <property type="entry name" value="ODC_AZ"/>
</dbReference>
<dbReference type="InterPro" id="IPR038581">
    <property type="entry name" value="ODC_AZ_sf"/>
</dbReference>
<comment type="function">
    <text evidence="1">Ornithine decarboxylase (ODC) antizyme protein that negatively regulates ODC activity and intracellular polyamine biosynthesis in response to increased intracellular polyamine levels. Binds to ODC monomers, inhibiting the assembly of the functional ODC homodimer, and targets the monomers for ubiquitin-independent proteolytic destruction by the 26S proteasome.</text>
</comment>
<dbReference type="SUPFAM" id="SSF55729">
    <property type="entry name" value="Acyl-CoA N-acyltransferases (Nat)"/>
    <property type="match status" value="1"/>
</dbReference>
<dbReference type="EMBL" id="JANBUO010000820">
    <property type="protein sequence ID" value="KAJ2801391.1"/>
    <property type="molecule type" value="Genomic_DNA"/>
</dbReference>
<feature type="non-terminal residue" evidence="7">
    <location>
        <position position="379"/>
    </location>
</feature>
<keyword evidence="5" id="KW-0688">Ribosomal frameshifting</keyword>
<sequence>MLLFSIGSDTSSNIAAVDSGTNDDSKPNSLYGGSVRQQLPHVDVDSYAIALQDLSPDRTAVFTGENGSVSDLGMYEEAPGASGTFGFPDSGYGDDEDAYVFEPNAVTAGSQLLAKCCVERASSRRRENYYFTMGKKVGCELGGGESAAGYVPRAEEARRLEEQRSLVGMRRNNSSMSNMSISSGSVGSSSSAGMVVPQHTGMTTGQLQTQYNGRMTRTHGLALKSASDLLDEVFPEGVPSQGELKSGIECIEADVRFQMLGNGGPLSAWHGFIVDGVLFVYVPEFSGTEHDFRSAVMALMELAEDVLACSSVIVALPKALQMSSSGNTHPTASASGGGLSLDTAAAASLVRAFMYSGFELVSPMLYCPSPAYILVGYDA</sequence>
<dbReference type="Pfam" id="PF02100">
    <property type="entry name" value="ODC_AZ"/>
    <property type="match status" value="1"/>
</dbReference>
<evidence type="ECO:0000256" key="5">
    <source>
        <dbReference type="ARBA" id="ARBA00022758"/>
    </source>
</evidence>
<comment type="subunit">
    <text evidence="3">Interacts with ODC and thereby sterically blocks ODC homodimerization.</text>
</comment>
<dbReference type="GO" id="GO:0005737">
    <property type="term" value="C:cytoplasm"/>
    <property type="evidence" value="ECO:0007669"/>
    <property type="project" value="TreeGrafter"/>
</dbReference>
<evidence type="ECO:0000256" key="4">
    <source>
        <dbReference type="ARBA" id="ARBA00017712"/>
    </source>
</evidence>
<evidence type="ECO:0000313" key="7">
    <source>
        <dbReference type="EMBL" id="KAJ2801391.1"/>
    </source>
</evidence>
<protein>
    <recommendedName>
        <fullName evidence="4">Ornithine decarboxylase antizyme</fullName>
    </recommendedName>
</protein>
<organism evidence="7 8">
    <name type="scientific">Coemansia guatemalensis</name>
    <dbReference type="NCBI Taxonomy" id="2761395"/>
    <lineage>
        <taxon>Eukaryota</taxon>
        <taxon>Fungi</taxon>
        <taxon>Fungi incertae sedis</taxon>
        <taxon>Zoopagomycota</taxon>
        <taxon>Kickxellomycotina</taxon>
        <taxon>Kickxellomycetes</taxon>
        <taxon>Kickxellales</taxon>
        <taxon>Kickxellaceae</taxon>
        <taxon>Coemansia</taxon>
    </lineage>
</organism>
<gene>
    <name evidence="7" type="ORF">H4R20_003689</name>
</gene>
<evidence type="ECO:0000256" key="1">
    <source>
        <dbReference type="ARBA" id="ARBA00002307"/>
    </source>
</evidence>
<dbReference type="GO" id="GO:0075523">
    <property type="term" value="P:viral translational frameshifting"/>
    <property type="evidence" value="ECO:0007669"/>
    <property type="project" value="UniProtKB-KW"/>
</dbReference>
<reference evidence="7" key="1">
    <citation type="submission" date="2022-07" db="EMBL/GenBank/DDBJ databases">
        <title>Phylogenomic reconstructions and comparative analyses of Kickxellomycotina fungi.</title>
        <authorList>
            <person name="Reynolds N.K."/>
            <person name="Stajich J.E."/>
            <person name="Barry K."/>
            <person name="Grigoriev I.V."/>
            <person name="Crous P."/>
            <person name="Smith M.E."/>
        </authorList>
    </citation>
    <scope>NUCLEOTIDE SEQUENCE</scope>
    <source>
        <strain evidence="7">NRRL 1565</strain>
    </source>
</reference>